<evidence type="ECO:0000256" key="2">
    <source>
        <dbReference type="ARBA" id="ARBA00022692"/>
    </source>
</evidence>
<organism evidence="7 8">
    <name type="scientific">Bugula neritina</name>
    <name type="common">Brown bryozoan</name>
    <name type="synonym">Sertularia neritina</name>
    <dbReference type="NCBI Taxonomy" id="10212"/>
    <lineage>
        <taxon>Eukaryota</taxon>
        <taxon>Metazoa</taxon>
        <taxon>Spiralia</taxon>
        <taxon>Lophotrochozoa</taxon>
        <taxon>Bryozoa</taxon>
        <taxon>Gymnolaemata</taxon>
        <taxon>Cheilostomatida</taxon>
        <taxon>Flustrina</taxon>
        <taxon>Buguloidea</taxon>
        <taxon>Bugulidae</taxon>
        <taxon>Bugula</taxon>
    </lineage>
</organism>
<dbReference type="InterPro" id="IPR017452">
    <property type="entry name" value="GPCR_Rhodpsn_7TM"/>
</dbReference>
<dbReference type="SUPFAM" id="SSF81321">
    <property type="entry name" value="Family A G protein-coupled receptor-like"/>
    <property type="match status" value="1"/>
</dbReference>
<feature type="transmembrane region" description="Helical" evidence="5">
    <location>
        <begin position="32"/>
        <end position="54"/>
    </location>
</feature>
<reference evidence="7" key="1">
    <citation type="submission" date="2020-06" db="EMBL/GenBank/DDBJ databases">
        <title>Draft genome of Bugula neritina, a colonial animal packing powerful symbionts and potential medicines.</title>
        <authorList>
            <person name="Rayko M."/>
        </authorList>
    </citation>
    <scope>NUCLEOTIDE SEQUENCE [LARGE SCALE GENOMIC DNA]</scope>
    <source>
        <strain evidence="7">Kwan_BN1</strain>
    </source>
</reference>
<comment type="subcellular location">
    <subcellularLocation>
        <location evidence="1">Membrane</location>
    </subcellularLocation>
</comment>
<dbReference type="PROSITE" id="PS50262">
    <property type="entry name" value="G_PROTEIN_RECEP_F1_2"/>
    <property type="match status" value="1"/>
</dbReference>
<keyword evidence="8" id="KW-1185">Reference proteome</keyword>
<comment type="caution">
    <text evidence="7">The sequence shown here is derived from an EMBL/GenBank/DDBJ whole genome shotgun (WGS) entry which is preliminary data.</text>
</comment>
<evidence type="ECO:0000256" key="5">
    <source>
        <dbReference type="SAM" id="Phobius"/>
    </source>
</evidence>
<evidence type="ECO:0000256" key="4">
    <source>
        <dbReference type="ARBA" id="ARBA00023136"/>
    </source>
</evidence>
<proteinExistence type="predicted"/>
<feature type="transmembrane region" description="Helical" evidence="5">
    <location>
        <begin position="121"/>
        <end position="140"/>
    </location>
</feature>
<evidence type="ECO:0000256" key="1">
    <source>
        <dbReference type="ARBA" id="ARBA00004370"/>
    </source>
</evidence>
<feature type="transmembrane region" description="Helical" evidence="5">
    <location>
        <begin position="66"/>
        <end position="87"/>
    </location>
</feature>
<evidence type="ECO:0000256" key="3">
    <source>
        <dbReference type="ARBA" id="ARBA00022989"/>
    </source>
</evidence>
<dbReference type="AlphaFoldDB" id="A0A7J7KGQ0"/>
<dbReference type="Proteomes" id="UP000593567">
    <property type="component" value="Unassembled WGS sequence"/>
</dbReference>
<dbReference type="Gene3D" id="1.20.1070.10">
    <property type="entry name" value="Rhodopsin 7-helix transmembrane proteins"/>
    <property type="match status" value="1"/>
</dbReference>
<feature type="domain" description="G-protein coupled receptors family 1 profile" evidence="6">
    <location>
        <begin position="45"/>
        <end position="235"/>
    </location>
</feature>
<keyword evidence="4 5" id="KW-0472">Membrane</keyword>
<name>A0A7J7KGQ0_BUGNE</name>
<evidence type="ECO:0000313" key="7">
    <source>
        <dbReference type="EMBL" id="KAF6037427.1"/>
    </source>
</evidence>
<dbReference type="EMBL" id="VXIV02000571">
    <property type="protein sequence ID" value="KAF6037427.1"/>
    <property type="molecule type" value="Genomic_DNA"/>
</dbReference>
<protein>
    <recommendedName>
        <fullName evidence="6">G-protein coupled receptors family 1 profile domain-containing protein</fullName>
    </recommendedName>
</protein>
<feature type="transmembrane region" description="Helical" evidence="5">
    <location>
        <begin position="211"/>
        <end position="237"/>
    </location>
</feature>
<keyword evidence="2 5" id="KW-0812">Transmembrane</keyword>
<evidence type="ECO:0000313" key="8">
    <source>
        <dbReference type="Proteomes" id="UP000593567"/>
    </source>
</evidence>
<evidence type="ECO:0000259" key="6">
    <source>
        <dbReference type="PROSITE" id="PS50262"/>
    </source>
</evidence>
<accession>A0A7J7KGQ0</accession>
<gene>
    <name evidence="7" type="ORF">EB796_004249</name>
</gene>
<dbReference type="GO" id="GO:0016020">
    <property type="term" value="C:membrane"/>
    <property type="evidence" value="ECO:0007669"/>
    <property type="project" value="UniProtKB-SubCell"/>
</dbReference>
<keyword evidence="3 5" id="KW-1133">Transmembrane helix</keyword>
<sequence>MSEHAHYYSNHIHQYAKGNYSQVAHEWPTELAIFYLSLEIIGTIGAFTILFTMISSNTFLITYRVYLILAAIIDVFMMFILGGNGALKTFYPNMNAVYYIILQSDISCRVYHVLVGFLTHFNVWIHIALMIELFVICVFPKKLTSDSSTERAHYLSLLLLSVLLIVNMNYFWTVKRQRPPSIWKLYGQEPLGIDNVDLCYFDSSFSVFETMVYPVIECSLIGVIPFFVWLFLVIYTAKEFYAQGSMRPGGLLVPTRQYWNISYSMSTIYLMGHIPRLVWQIQRYANYTRNAQLNPGISTLLRFHTELIDGDPWCNLPQVIVMAFRCIVLLAVSSAFRKELRKAVRRVFCIWQQYTIAQGLSKTYQIGSTPLIPIVPQSKSEVSTLHTKAWQGSTESLV</sequence>
<feature type="transmembrane region" description="Helical" evidence="5">
    <location>
        <begin position="152"/>
        <end position="172"/>
    </location>
</feature>